<reference evidence="3" key="1">
    <citation type="submission" date="2017-04" db="EMBL/GenBank/DDBJ databases">
        <authorList>
            <person name="Varghese N."/>
            <person name="Submissions S."/>
        </authorList>
    </citation>
    <scope>NUCLEOTIDE SEQUENCE [LARGE SCALE GENOMIC DNA]</scope>
    <source>
        <strain evidence="3">K3S</strain>
    </source>
</reference>
<sequence>MKIFEKSECFRLIFLNILLIFFLSGCWEGSSTSDSPLSTADINLIFVVSSDLVYNAPGDIHADTANLTSQGLQRALRMGSYLKNNVLGKENVTSIYALSPMTHLQTANNYPDMAAIGSIQQFALLNRHTVAIPAAAGYSSYTANSYPVNAAYGDGSVPGGVAVPAKYCPDCIGLDFNDMNDNNVSIATKIIYNNNPGFYVFSAPWEIVSTLMDKINRYHSFDLNLPITYISPNLVYVISISPSGNARLITYDSKFDPPSAYPELPESVVKAPCSYSQQAHSIISLNAGDPGITIPAGINKSETVYLVRHAEAHPDSKHIFENGNFVGAGQWRALDLSDALSGKISPDMVYSCDPAQWYSTKSINPSNYINVSYIRPSLTVWPYVVAHNLPYYLVSSFSLLASNQGTLASNFLFTGGKLSNHNILFAWESSRIKPIINALLSSYGASGATLLDESWPSSDYNTIWTVTIDASGNLTVENAQCEGIDSDKLPEQAPQF</sequence>
<dbReference type="Proteomes" id="UP000192906">
    <property type="component" value="Unassembled WGS sequence"/>
</dbReference>
<protein>
    <recommendedName>
        <fullName evidence="4">Lipoprotein</fullName>
    </recommendedName>
</protein>
<evidence type="ECO:0000313" key="3">
    <source>
        <dbReference type="Proteomes" id="UP000192906"/>
    </source>
</evidence>
<proteinExistence type="predicted"/>
<keyword evidence="3" id="KW-1185">Reference proteome</keyword>
<evidence type="ECO:0000256" key="1">
    <source>
        <dbReference type="SAM" id="Phobius"/>
    </source>
</evidence>
<dbReference type="PROSITE" id="PS51257">
    <property type="entry name" value="PROKAR_LIPOPROTEIN"/>
    <property type="match status" value="1"/>
</dbReference>
<dbReference type="OrthoDB" id="7001291at2"/>
<evidence type="ECO:0008006" key="4">
    <source>
        <dbReference type="Google" id="ProtNLM"/>
    </source>
</evidence>
<keyword evidence="1" id="KW-0812">Transmembrane</keyword>
<accession>A0A1X7CTE9</accession>
<evidence type="ECO:0000313" key="2">
    <source>
        <dbReference type="EMBL" id="SMF02889.1"/>
    </source>
</evidence>
<dbReference type="EMBL" id="FWZU01000002">
    <property type="protein sequence ID" value="SMF02889.1"/>
    <property type="molecule type" value="Genomic_DNA"/>
</dbReference>
<keyword evidence="1" id="KW-0472">Membrane</keyword>
<feature type="transmembrane region" description="Helical" evidence="1">
    <location>
        <begin position="12"/>
        <end position="30"/>
    </location>
</feature>
<dbReference type="RefSeq" id="WP_085099919.1">
    <property type="nucleotide sequence ID" value="NZ_FWZU01000002.1"/>
</dbReference>
<gene>
    <name evidence="2" type="ORF">SAMN06295933_1251</name>
</gene>
<keyword evidence="1" id="KW-1133">Transmembrane helix</keyword>
<dbReference type="STRING" id="1519643.SAMN06295933_1251"/>
<dbReference type="AlphaFoldDB" id="A0A1X7CTE9"/>
<organism evidence="2 3">
    <name type="scientific">Desulfovibrio gilichinskyi</name>
    <dbReference type="NCBI Taxonomy" id="1519643"/>
    <lineage>
        <taxon>Bacteria</taxon>
        <taxon>Pseudomonadati</taxon>
        <taxon>Thermodesulfobacteriota</taxon>
        <taxon>Desulfovibrionia</taxon>
        <taxon>Desulfovibrionales</taxon>
        <taxon>Desulfovibrionaceae</taxon>
        <taxon>Desulfovibrio</taxon>
    </lineage>
</organism>
<name>A0A1X7CTE9_9BACT</name>